<name>A0ABU7U5I0_9PROT</name>
<evidence type="ECO:0000256" key="2">
    <source>
        <dbReference type="PROSITE-ProRule" id="PRU00169"/>
    </source>
</evidence>
<keyword evidence="1" id="KW-0238">DNA-binding</keyword>
<evidence type="ECO:0000313" key="5">
    <source>
        <dbReference type="Proteomes" id="UP001312908"/>
    </source>
</evidence>
<dbReference type="Pfam" id="PF00072">
    <property type="entry name" value="Response_reg"/>
    <property type="match status" value="1"/>
</dbReference>
<reference evidence="4 5" key="1">
    <citation type="submission" date="2023-10" db="EMBL/GenBank/DDBJ databases">
        <title>Sorlinia euscelidii gen. nov., sp. nov., an acetic acid bacteria isolated from the gut of Euscelidius variegatus emitter.</title>
        <authorList>
            <person name="Michoud G."/>
            <person name="Marasco R."/>
            <person name="Seferji K."/>
            <person name="Gonella E."/>
            <person name="Garuglieri E."/>
            <person name="Alma A."/>
            <person name="Mapelli F."/>
            <person name="Borin S."/>
            <person name="Daffonchio D."/>
            <person name="Crotti E."/>
        </authorList>
    </citation>
    <scope>NUCLEOTIDE SEQUENCE [LARGE SCALE GENOMIC DNA]</scope>
    <source>
        <strain evidence="4 5">EV16P</strain>
    </source>
</reference>
<evidence type="ECO:0000256" key="1">
    <source>
        <dbReference type="ARBA" id="ARBA00023125"/>
    </source>
</evidence>
<dbReference type="Gene3D" id="3.40.50.2300">
    <property type="match status" value="1"/>
</dbReference>
<feature type="domain" description="Response regulatory" evidence="3">
    <location>
        <begin position="130"/>
        <end position="243"/>
    </location>
</feature>
<keyword evidence="2" id="KW-0597">Phosphoprotein</keyword>
<comment type="caution">
    <text evidence="4">The sequence shown here is derived from an EMBL/GenBank/DDBJ whole genome shotgun (WGS) entry which is preliminary data.</text>
</comment>
<organism evidence="4 5">
    <name type="scientific">Sorlinia euscelidii</name>
    <dbReference type="NCBI Taxonomy" id="3081148"/>
    <lineage>
        <taxon>Bacteria</taxon>
        <taxon>Pseudomonadati</taxon>
        <taxon>Pseudomonadota</taxon>
        <taxon>Alphaproteobacteria</taxon>
        <taxon>Acetobacterales</taxon>
        <taxon>Acetobacteraceae</taxon>
        <taxon>Sorlinia</taxon>
    </lineage>
</organism>
<dbReference type="EMBL" id="JAWJZY010000006">
    <property type="protein sequence ID" value="MEE8659611.1"/>
    <property type="molecule type" value="Genomic_DNA"/>
</dbReference>
<evidence type="ECO:0000313" key="4">
    <source>
        <dbReference type="EMBL" id="MEE8659611.1"/>
    </source>
</evidence>
<dbReference type="InterPro" id="IPR039420">
    <property type="entry name" value="WalR-like"/>
</dbReference>
<dbReference type="InterPro" id="IPR011006">
    <property type="entry name" value="CheY-like_superfamily"/>
</dbReference>
<sequence>MVSDLPRQELYRALPFARRFARALTRGQQSGDKLVTEALKRFPILPDEETSLSARHRLYRIVAETFRQIVKIAPDDVPGLSLDQRFLLLLTALEEVPIGKAAEIIGLDERTAMHKVMEAHKGLRSMAETSVLIIEDEPIIAFDIQNIVEQSGHRCVGVAHTEADAVRLARETQPDLILADINLGAGGDGMSAVRRIGQNQDIPVIFVTAYPERLLTGESEEPPFVITKPFEPMTLAITTYQTVTGGLSTI</sequence>
<dbReference type="InterPro" id="IPR053866">
    <property type="entry name" value="PhyR_sigma2"/>
</dbReference>
<proteinExistence type="predicted"/>
<dbReference type="PANTHER" id="PTHR48111">
    <property type="entry name" value="REGULATOR OF RPOS"/>
    <property type="match status" value="1"/>
</dbReference>
<accession>A0ABU7U5I0</accession>
<dbReference type="NCBIfam" id="NF006623">
    <property type="entry name" value="PRK09191.1"/>
    <property type="match status" value="1"/>
</dbReference>
<dbReference type="PROSITE" id="PS50110">
    <property type="entry name" value="RESPONSE_REGULATORY"/>
    <property type="match status" value="1"/>
</dbReference>
<feature type="modified residue" description="4-aspartylphosphate" evidence="2">
    <location>
        <position position="180"/>
    </location>
</feature>
<gene>
    <name evidence="4" type="ORF">DOFOFD_11435</name>
</gene>
<dbReference type="SUPFAM" id="SSF52172">
    <property type="entry name" value="CheY-like"/>
    <property type="match status" value="1"/>
</dbReference>
<dbReference type="PANTHER" id="PTHR48111:SF38">
    <property type="entry name" value="TWO-COMPONENT RESPONSE REGULATOR"/>
    <property type="match status" value="1"/>
</dbReference>
<dbReference type="InterPro" id="IPR001789">
    <property type="entry name" value="Sig_transdc_resp-reg_receiver"/>
</dbReference>
<dbReference type="SMART" id="SM00448">
    <property type="entry name" value="REC"/>
    <property type="match status" value="1"/>
</dbReference>
<protein>
    <submittedName>
        <fullName evidence="4">Response regulator receiver domain protein</fullName>
    </submittedName>
</protein>
<dbReference type="RefSeq" id="WP_394820392.1">
    <property type="nucleotide sequence ID" value="NZ_JAWJZY010000006.1"/>
</dbReference>
<keyword evidence="5" id="KW-1185">Reference proteome</keyword>
<evidence type="ECO:0000259" key="3">
    <source>
        <dbReference type="PROSITE" id="PS50110"/>
    </source>
</evidence>
<dbReference type="Proteomes" id="UP001312908">
    <property type="component" value="Unassembled WGS sequence"/>
</dbReference>
<dbReference type="Pfam" id="PF22029">
    <property type="entry name" value="PhyR_sigma2"/>
    <property type="match status" value="1"/>
</dbReference>
<dbReference type="Gene3D" id="1.20.140.160">
    <property type="match status" value="1"/>
</dbReference>